<dbReference type="InterPro" id="IPR003663">
    <property type="entry name" value="Sugar/inositol_transpt"/>
</dbReference>
<keyword evidence="6" id="KW-0325">Glycoprotein</keyword>
<dbReference type="PRINTS" id="PR00171">
    <property type="entry name" value="SUGRTRNSPORT"/>
</dbReference>
<feature type="transmembrane region" description="Helical" evidence="8">
    <location>
        <begin position="109"/>
        <end position="129"/>
    </location>
</feature>
<keyword evidence="4 8" id="KW-1133">Transmembrane helix</keyword>
<feature type="transmembrane region" description="Helical" evidence="8">
    <location>
        <begin position="83"/>
        <end position="103"/>
    </location>
</feature>
<evidence type="ECO:0000256" key="5">
    <source>
        <dbReference type="ARBA" id="ARBA00023136"/>
    </source>
</evidence>
<evidence type="ECO:0000313" key="11">
    <source>
        <dbReference type="Proteomes" id="UP001549921"/>
    </source>
</evidence>
<dbReference type="InterPro" id="IPR005828">
    <property type="entry name" value="MFS_sugar_transport-like"/>
</dbReference>
<dbReference type="InterPro" id="IPR050549">
    <property type="entry name" value="MFS_Trehalose_Transporter"/>
</dbReference>
<feature type="transmembrane region" description="Helical" evidence="8">
    <location>
        <begin position="250"/>
        <end position="274"/>
    </location>
</feature>
<protein>
    <recommendedName>
        <fullName evidence="9">Major facilitator superfamily (MFS) profile domain-containing protein</fullName>
    </recommendedName>
</protein>
<feature type="domain" description="Major facilitator superfamily (MFS) profile" evidence="9">
    <location>
        <begin position="1"/>
        <end position="439"/>
    </location>
</feature>
<keyword evidence="3 8" id="KW-0812">Transmembrane</keyword>
<dbReference type="Proteomes" id="UP001549921">
    <property type="component" value="Unassembled WGS sequence"/>
</dbReference>
<feature type="transmembrane region" description="Helical" evidence="8">
    <location>
        <begin position="166"/>
        <end position="187"/>
    </location>
</feature>
<keyword evidence="2" id="KW-1003">Cell membrane</keyword>
<reference evidence="10 11" key="1">
    <citation type="submission" date="2024-06" db="EMBL/GenBank/DDBJ databases">
        <title>A chromosome-level genome assembly of beet webworm, Loxostege sticticalis.</title>
        <authorList>
            <person name="Zhang Y."/>
        </authorList>
    </citation>
    <scope>NUCLEOTIDE SEQUENCE [LARGE SCALE GENOMIC DNA]</scope>
    <source>
        <strain evidence="10">AQ028</strain>
        <tissue evidence="10">Male pupae</tissue>
    </source>
</reference>
<feature type="transmembrane region" description="Helical" evidence="8">
    <location>
        <begin position="348"/>
        <end position="372"/>
    </location>
</feature>
<evidence type="ECO:0000256" key="1">
    <source>
        <dbReference type="ARBA" id="ARBA00004651"/>
    </source>
</evidence>
<accession>A0ABD0SCS2</accession>
<dbReference type="GO" id="GO:0005886">
    <property type="term" value="C:plasma membrane"/>
    <property type="evidence" value="ECO:0007669"/>
    <property type="project" value="UniProtKB-SubCell"/>
</dbReference>
<dbReference type="SUPFAM" id="SSF103473">
    <property type="entry name" value="MFS general substrate transporter"/>
    <property type="match status" value="1"/>
</dbReference>
<dbReference type="InterPro" id="IPR036259">
    <property type="entry name" value="MFS_trans_sf"/>
</dbReference>
<comment type="caution">
    <text evidence="10">The sequence shown here is derived from an EMBL/GenBank/DDBJ whole genome shotgun (WGS) entry which is preliminary data.</text>
</comment>
<feature type="transmembrane region" description="Helical" evidence="8">
    <location>
        <begin position="411"/>
        <end position="435"/>
    </location>
</feature>
<dbReference type="Gene3D" id="1.20.1250.20">
    <property type="entry name" value="MFS general substrate transporter like domains"/>
    <property type="match status" value="1"/>
</dbReference>
<dbReference type="InterPro" id="IPR020846">
    <property type="entry name" value="MFS_dom"/>
</dbReference>
<evidence type="ECO:0000256" key="2">
    <source>
        <dbReference type="ARBA" id="ARBA00022475"/>
    </source>
</evidence>
<dbReference type="PANTHER" id="PTHR48021:SF47">
    <property type="entry name" value="GH17672P"/>
    <property type="match status" value="1"/>
</dbReference>
<evidence type="ECO:0000256" key="8">
    <source>
        <dbReference type="SAM" id="Phobius"/>
    </source>
</evidence>
<organism evidence="10 11">
    <name type="scientific">Loxostege sticticalis</name>
    <name type="common">Beet webworm moth</name>
    <dbReference type="NCBI Taxonomy" id="481309"/>
    <lineage>
        <taxon>Eukaryota</taxon>
        <taxon>Metazoa</taxon>
        <taxon>Ecdysozoa</taxon>
        <taxon>Arthropoda</taxon>
        <taxon>Hexapoda</taxon>
        <taxon>Insecta</taxon>
        <taxon>Pterygota</taxon>
        <taxon>Neoptera</taxon>
        <taxon>Endopterygota</taxon>
        <taxon>Lepidoptera</taxon>
        <taxon>Glossata</taxon>
        <taxon>Ditrysia</taxon>
        <taxon>Pyraloidea</taxon>
        <taxon>Crambidae</taxon>
        <taxon>Pyraustinae</taxon>
        <taxon>Loxostege</taxon>
    </lineage>
</organism>
<evidence type="ECO:0000256" key="7">
    <source>
        <dbReference type="ARBA" id="ARBA00024348"/>
    </source>
</evidence>
<dbReference type="Pfam" id="PF00083">
    <property type="entry name" value="Sugar_tr"/>
    <property type="match status" value="1"/>
</dbReference>
<dbReference type="PROSITE" id="PS00217">
    <property type="entry name" value="SUGAR_TRANSPORT_2"/>
    <property type="match status" value="1"/>
</dbReference>
<dbReference type="PANTHER" id="PTHR48021">
    <property type="match status" value="1"/>
</dbReference>
<gene>
    <name evidence="10" type="ORF">ABMA28_009912</name>
</gene>
<dbReference type="InterPro" id="IPR005829">
    <property type="entry name" value="Sugar_transporter_CS"/>
</dbReference>
<dbReference type="EMBL" id="JBEDNZ010000024">
    <property type="protein sequence ID" value="KAL0811521.1"/>
    <property type="molecule type" value="Genomic_DNA"/>
</dbReference>
<evidence type="ECO:0000256" key="6">
    <source>
        <dbReference type="ARBA" id="ARBA00023180"/>
    </source>
</evidence>
<dbReference type="PROSITE" id="PS50850">
    <property type="entry name" value="MFS"/>
    <property type="match status" value="1"/>
</dbReference>
<comment type="subcellular location">
    <subcellularLocation>
        <location evidence="1">Cell membrane</location>
        <topology evidence="1">Multi-pass membrane protein</topology>
    </subcellularLocation>
</comment>
<feature type="transmembrane region" description="Helical" evidence="8">
    <location>
        <begin position="315"/>
        <end position="336"/>
    </location>
</feature>
<comment type="similarity">
    <text evidence="7">Belongs to the major facilitator superfamily. Sugar transporter (TC 2.A.1.1) family. Trehalose transporter subfamily.</text>
</comment>
<evidence type="ECO:0000256" key="4">
    <source>
        <dbReference type="ARBA" id="ARBA00022989"/>
    </source>
</evidence>
<feature type="transmembrane region" description="Helical" evidence="8">
    <location>
        <begin position="53"/>
        <end position="71"/>
    </location>
</feature>
<evidence type="ECO:0000259" key="9">
    <source>
        <dbReference type="PROSITE" id="PS50850"/>
    </source>
</evidence>
<evidence type="ECO:0000256" key="3">
    <source>
        <dbReference type="ARBA" id="ARBA00022692"/>
    </source>
</evidence>
<keyword evidence="5 8" id="KW-0472">Membrane</keyword>
<dbReference type="FunFam" id="1.20.1250.20:FF:000055">
    <property type="entry name" value="Facilitated trehalose transporter Tret1-2 homolog"/>
    <property type="match status" value="1"/>
</dbReference>
<feature type="transmembrane region" description="Helical" evidence="8">
    <location>
        <begin position="286"/>
        <end position="308"/>
    </location>
</feature>
<evidence type="ECO:0000313" key="10">
    <source>
        <dbReference type="EMBL" id="KAL0811521.1"/>
    </source>
</evidence>
<feature type="transmembrane region" description="Helical" evidence="8">
    <location>
        <begin position="12"/>
        <end position="33"/>
    </location>
</feature>
<sequence>MEEGQLWRQYIIGGIVNIAVAAAGYSMGWSSPVNIILVNEELSPLPEPLTTDQLAWIGSLLAIGAIGGPFIGGLASSTIGRKWGLLSSSIPFLVGWILVVVATDVGYIYAGRVLWGVGMGMVFSISPVYCTEIATVEARGALGSLLQTYITFGTLAVYIVGPFASYNAIAYVGIGFVAVFAMTFFFMPESPTYYVVKNDRESAAACLAKIRGKTVDNVQKELDIIQDDVDASKDKTGRIIDIFRGKNFKAFYIACALMFFQQFAGISAVLFYLTEIFEAADTDIEPAYASIIVGAVQFLASISTQFVVNRLGRKILMMVSSSGSAVALGLLGLYFLLDDLDSADSINFLPLLSLVLYMVMFCWGLGALPWTMMGELLPIEIKSVAAPIVTAFYWALSFLITRYFSAVGDAAGMYVVFWIFSASCIGCFFFSLLVLPETKNKSYHDIQEMLEGRYLLETNGSEKLIVLIVNVTKMYDFGHSNCS</sequence>
<feature type="transmembrane region" description="Helical" evidence="8">
    <location>
        <begin position="141"/>
        <end position="160"/>
    </location>
</feature>
<proteinExistence type="inferred from homology"/>
<name>A0ABD0SCS2_LOXSC</name>
<dbReference type="AlphaFoldDB" id="A0ABD0SCS2"/>
<feature type="transmembrane region" description="Helical" evidence="8">
    <location>
        <begin position="384"/>
        <end position="405"/>
    </location>
</feature>